<name>A0ABQ3W6I9_9LACO</name>
<evidence type="ECO:0000313" key="2">
    <source>
        <dbReference type="EMBL" id="GHW01182.1"/>
    </source>
</evidence>
<dbReference type="Gene3D" id="2.60.120.10">
    <property type="entry name" value="Jelly Rolls"/>
    <property type="match status" value="1"/>
</dbReference>
<gene>
    <name evidence="2" type="ORF">lacNasYZ03_08690</name>
</gene>
<dbReference type="Pfam" id="PF07883">
    <property type="entry name" value="Cupin_2"/>
    <property type="match status" value="1"/>
</dbReference>
<dbReference type="Proteomes" id="UP000616547">
    <property type="component" value="Unassembled WGS sequence"/>
</dbReference>
<organism evidence="2 3">
    <name type="scientific">Lactobacillus nasalidis</name>
    <dbReference type="NCBI Taxonomy" id="2797258"/>
    <lineage>
        <taxon>Bacteria</taxon>
        <taxon>Bacillati</taxon>
        <taxon>Bacillota</taxon>
        <taxon>Bacilli</taxon>
        <taxon>Lactobacillales</taxon>
        <taxon>Lactobacillaceae</taxon>
        <taxon>Lactobacillus</taxon>
    </lineage>
</organism>
<reference evidence="3" key="1">
    <citation type="submission" date="2021-01" db="EMBL/GenBank/DDBJ databases">
        <title>Draft genome sequence of Nasalis larvatus strain YZ03.</title>
        <authorList>
            <person name="Suzuki-Hashido N."/>
            <person name="Tsuchida S."/>
            <person name="Hayakawa T."/>
        </authorList>
    </citation>
    <scope>NUCLEOTIDE SEQUENCE [LARGE SCALE GENOMIC DNA]</scope>
    <source>
        <strain evidence="3">YZ03</strain>
    </source>
</reference>
<evidence type="ECO:0000259" key="1">
    <source>
        <dbReference type="Pfam" id="PF07883"/>
    </source>
</evidence>
<dbReference type="PANTHER" id="PTHR43698">
    <property type="entry name" value="RIBD C-TERMINAL DOMAIN CONTAINING PROTEIN"/>
    <property type="match status" value="1"/>
</dbReference>
<dbReference type="InterPro" id="IPR013096">
    <property type="entry name" value="Cupin_2"/>
</dbReference>
<accession>A0ABQ3W6I9</accession>
<dbReference type="InterPro" id="IPR047263">
    <property type="entry name" value="HNL-like_cupin"/>
</dbReference>
<dbReference type="PANTHER" id="PTHR43698:SF1">
    <property type="entry name" value="BLL4564 PROTEIN"/>
    <property type="match status" value="1"/>
</dbReference>
<protein>
    <submittedName>
        <fullName evidence="2">Cupin</fullName>
    </submittedName>
</protein>
<dbReference type="EMBL" id="BOCI01000227">
    <property type="protein sequence ID" value="GHW01182.1"/>
    <property type="molecule type" value="Genomic_DNA"/>
</dbReference>
<dbReference type="RefSeq" id="WP_201332125.1">
    <property type="nucleotide sequence ID" value="NZ_BOCG01000306.1"/>
</dbReference>
<dbReference type="InterPro" id="IPR011051">
    <property type="entry name" value="RmlC_Cupin_sf"/>
</dbReference>
<feature type="domain" description="Cupin type-2" evidence="1">
    <location>
        <begin position="47"/>
        <end position="105"/>
    </location>
</feature>
<comment type="caution">
    <text evidence="2">The sequence shown here is derived from an EMBL/GenBank/DDBJ whole genome shotgun (WGS) entry which is preliminary data.</text>
</comment>
<dbReference type="InterPro" id="IPR014710">
    <property type="entry name" value="RmlC-like_jellyroll"/>
</dbReference>
<dbReference type="SUPFAM" id="SSF51182">
    <property type="entry name" value="RmlC-like cupins"/>
    <property type="match status" value="1"/>
</dbReference>
<dbReference type="CDD" id="cd02233">
    <property type="entry name" value="cupin_HNL-like"/>
    <property type="match status" value="1"/>
</dbReference>
<proteinExistence type="predicted"/>
<sequence>MARNEAEVKNDLFGFGEPNTAYAKYFEGNSFLKGLASDAASGIGVGEVSFEPGCRNHWHRHVGGFQILVCTAGEGWYQAWGQPAQKMKPGDVVIVPDGVKHWHGASPDSWFSHLAVTKGKTEWLEEVADYDEITAE</sequence>
<keyword evidence="3" id="KW-1185">Reference proteome</keyword>
<evidence type="ECO:0000313" key="3">
    <source>
        <dbReference type="Proteomes" id="UP000616547"/>
    </source>
</evidence>